<dbReference type="SUPFAM" id="SSF81321">
    <property type="entry name" value="Family A G protein-coupled receptor-like"/>
    <property type="match status" value="1"/>
</dbReference>
<reference evidence="15" key="1">
    <citation type="journal article" date="2020" name="J Insects Food Feed">
        <title>The yellow mealworm (Tenebrio molitor) genome: a resource for the emerging insects as food and feed industry.</title>
        <authorList>
            <person name="Eriksson T."/>
            <person name="Andere A."/>
            <person name="Kelstrup H."/>
            <person name="Emery V."/>
            <person name="Picard C."/>
        </authorList>
    </citation>
    <scope>NUCLEOTIDE SEQUENCE</scope>
    <source>
        <strain evidence="15">Stoneville</strain>
        <tissue evidence="15">Whole head</tissue>
    </source>
</reference>
<comment type="subcellular location">
    <subcellularLocation>
        <location evidence="1">Cell membrane</location>
        <topology evidence="1">Multi-pass membrane protein</topology>
    </subcellularLocation>
</comment>
<evidence type="ECO:0000259" key="14">
    <source>
        <dbReference type="PROSITE" id="PS50262"/>
    </source>
</evidence>
<evidence type="ECO:0000256" key="6">
    <source>
        <dbReference type="ARBA" id="ARBA00023040"/>
    </source>
</evidence>
<evidence type="ECO:0000256" key="1">
    <source>
        <dbReference type="ARBA" id="ARBA00004651"/>
    </source>
</evidence>
<keyword evidence="8" id="KW-1015">Disulfide bond</keyword>
<dbReference type="InterPro" id="IPR017452">
    <property type="entry name" value="GPCR_Rhodpsn_7TM"/>
</dbReference>
<dbReference type="GO" id="GO:0005886">
    <property type="term" value="C:plasma membrane"/>
    <property type="evidence" value="ECO:0007669"/>
    <property type="project" value="UniProtKB-SubCell"/>
</dbReference>
<evidence type="ECO:0000256" key="4">
    <source>
        <dbReference type="ARBA" id="ARBA00022692"/>
    </source>
</evidence>
<keyword evidence="6 12" id="KW-0297">G-protein coupled receptor</keyword>
<protein>
    <recommendedName>
        <fullName evidence="14">G-protein coupled receptors family 1 profile domain-containing protein</fullName>
    </recommendedName>
</protein>
<evidence type="ECO:0000256" key="5">
    <source>
        <dbReference type="ARBA" id="ARBA00022989"/>
    </source>
</evidence>
<dbReference type="PROSITE" id="PS00237">
    <property type="entry name" value="G_PROTEIN_RECEP_F1_1"/>
    <property type="match status" value="1"/>
</dbReference>
<feature type="domain" description="G-protein coupled receptors family 1 profile" evidence="14">
    <location>
        <begin position="123"/>
        <end position="323"/>
    </location>
</feature>
<evidence type="ECO:0000256" key="13">
    <source>
        <dbReference type="SAM" id="Phobius"/>
    </source>
</evidence>
<dbReference type="GO" id="GO:0001607">
    <property type="term" value="F:neuromedin U receptor activity"/>
    <property type="evidence" value="ECO:0007669"/>
    <property type="project" value="InterPro"/>
</dbReference>
<feature type="transmembrane region" description="Helical" evidence="13">
    <location>
        <begin position="103"/>
        <end position="131"/>
    </location>
</feature>
<feature type="transmembrane region" description="Helical" evidence="13">
    <location>
        <begin position="181"/>
        <end position="203"/>
    </location>
</feature>
<evidence type="ECO:0000256" key="12">
    <source>
        <dbReference type="RuleBase" id="RU000688"/>
    </source>
</evidence>
<dbReference type="Proteomes" id="UP000719412">
    <property type="component" value="Unassembled WGS sequence"/>
</dbReference>
<keyword evidence="4 12" id="KW-0812">Transmembrane</keyword>
<evidence type="ECO:0000256" key="10">
    <source>
        <dbReference type="ARBA" id="ARBA00023180"/>
    </source>
</evidence>
<evidence type="ECO:0000256" key="9">
    <source>
        <dbReference type="ARBA" id="ARBA00023170"/>
    </source>
</evidence>
<keyword evidence="5 13" id="KW-1133">Transmembrane helix</keyword>
<keyword evidence="7 13" id="KW-0472">Membrane</keyword>
<evidence type="ECO:0000256" key="11">
    <source>
        <dbReference type="ARBA" id="ARBA00023224"/>
    </source>
</evidence>
<evidence type="ECO:0000256" key="3">
    <source>
        <dbReference type="ARBA" id="ARBA00022475"/>
    </source>
</evidence>
<feature type="transmembrane region" description="Helical" evidence="13">
    <location>
        <begin position="264"/>
        <end position="288"/>
    </location>
</feature>
<reference evidence="15" key="2">
    <citation type="submission" date="2021-08" db="EMBL/GenBank/DDBJ databases">
        <authorList>
            <person name="Eriksson T."/>
        </authorList>
    </citation>
    <scope>NUCLEOTIDE SEQUENCE</scope>
    <source>
        <strain evidence="15">Stoneville</strain>
        <tissue evidence="15">Whole head</tissue>
    </source>
</reference>
<evidence type="ECO:0000313" key="15">
    <source>
        <dbReference type="EMBL" id="KAH0810330.1"/>
    </source>
</evidence>
<dbReference type="EMBL" id="JABDTM020027554">
    <property type="protein sequence ID" value="KAH0810330.1"/>
    <property type="molecule type" value="Genomic_DNA"/>
</dbReference>
<organism evidence="15 16">
    <name type="scientific">Tenebrio molitor</name>
    <name type="common">Yellow mealworm beetle</name>
    <dbReference type="NCBI Taxonomy" id="7067"/>
    <lineage>
        <taxon>Eukaryota</taxon>
        <taxon>Metazoa</taxon>
        <taxon>Ecdysozoa</taxon>
        <taxon>Arthropoda</taxon>
        <taxon>Hexapoda</taxon>
        <taxon>Insecta</taxon>
        <taxon>Pterygota</taxon>
        <taxon>Neoptera</taxon>
        <taxon>Endopterygota</taxon>
        <taxon>Coleoptera</taxon>
        <taxon>Polyphaga</taxon>
        <taxon>Cucujiformia</taxon>
        <taxon>Tenebrionidae</taxon>
        <taxon>Tenebrio</taxon>
    </lineage>
</organism>
<accession>A0A8J6H921</accession>
<evidence type="ECO:0000256" key="8">
    <source>
        <dbReference type="ARBA" id="ARBA00023157"/>
    </source>
</evidence>
<evidence type="ECO:0000256" key="2">
    <source>
        <dbReference type="ARBA" id="ARBA00010663"/>
    </source>
</evidence>
<evidence type="ECO:0000256" key="7">
    <source>
        <dbReference type="ARBA" id="ARBA00023136"/>
    </source>
</evidence>
<dbReference type="PRINTS" id="PR01565">
    <property type="entry name" value="NEUROMEDINUR"/>
</dbReference>
<sequence>MCRNFTYEKKILSWQKYTASSMPTVEDPFNDSAHEPALLNEPTPAGKLEPRAPFLRCPANFREVSPCGKRPICECVTSAAPMLLENATMQCTEEVMGPKRDSLYIVVPIIAAYVVIFITGTVGNVSTCIVISRNKSMHTATNYYLFSLAISDLVLLLSGIPQEIYLIYSRYPYVLGSTFCFLRGMFAETSANATVLTITAFTVERYLAICHPFLSHTMSKLSRAVKLILAIWLVALGLAVPQAMQQQLVGPPNCKVCTSAILKYSFEVSTLLFFVLPMSMITVLYVLIGRKLKSSTMMKKRNVLGNSNARIQNKSSRKVVKMLGHAPCECHHFTGASPDSVISVARTGQPSECDRRCYPYNYHAIGLFGGKQADGVTASRNEAARGRGRRSIKFNAGFETVSGSGVERMRSARRGAEGNCLESGRIWRASCFRSQNLLITRCEEFEYGFILLLTIVEAKILQAFRDSGSGANIDRKGFRILFGIRLCRPQTPKERYFRVFARPTCKLGNTADEKFFAQFVVFVFGAFALRELRRCRFGQRSNEKLLEDILLKSGKNFDELGKWSVRVRNKGLS</sequence>
<dbReference type="AlphaFoldDB" id="A0A8J6H921"/>
<proteinExistence type="inferred from homology"/>
<keyword evidence="10" id="KW-0325">Glycoprotein</keyword>
<dbReference type="Pfam" id="PF00001">
    <property type="entry name" value="7tm_1"/>
    <property type="match status" value="1"/>
</dbReference>
<dbReference type="InterPro" id="IPR005390">
    <property type="entry name" value="NeuromedU_rcpt"/>
</dbReference>
<keyword evidence="9 12" id="KW-0675">Receptor</keyword>
<evidence type="ECO:0000313" key="16">
    <source>
        <dbReference type="Proteomes" id="UP000719412"/>
    </source>
</evidence>
<name>A0A8J6H921_TENMO</name>
<feature type="transmembrane region" description="Helical" evidence="13">
    <location>
        <begin position="224"/>
        <end position="244"/>
    </location>
</feature>
<dbReference type="PRINTS" id="PR00237">
    <property type="entry name" value="GPCRRHODOPSN"/>
</dbReference>
<dbReference type="InterPro" id="IPR000276">
    <property type="entry name" value="GPCR_Rhodpsn"/>
</dbReference>
<comment type="similarity">
    <text evidence="2 12">Belongs to the G-protein coupled receptor 1 family.</text>
</comment>
<gene>
    <name evidence="15" type="ORF">GEV33_012460</name>
</gene>
<keyword evidence="3" id="KW-1003">Cell membrane</keyword>
<feature type="transmembrane region" description="Helical" evidence="13">
    <location>
        <begin position="143"/>
        <end position="161"/>
    </location>
</feature>
<dbReference type="PANTHER" id="PTHR24243:SF208">
    <property type="entry name" value="PYROKININ-1 RECEPTOR"/>
    <property type="match status" value="1"/>
</dbReference>
<dbReference type="PROSITE" id="PS50262">
    <property type="entry name" value="G_PROTEIN_RECEP_F1_2"/>
    <property type="match status" value="1"/>
</dbReference>
<keyword evidence="11 12" id="KW-0807">Transducer</keyword>
<dbReference type="PANTHER" id="PTHR24243">
    <property type="entry name" value="G-PROTEIN COUPLED RECEPTOR"/>
    <property type="match status" value="1"/>
</dbReference>
<keyword evidence="16" id="KW-1185">Reference proteome</keyword>
<comment type="caution">
    <text evidence="15">The sequence shown here is derived from an EMBL/GenBank/DDBJ whole genome shotgun (WGS) entry which is preliminary data.</text>
</comment>
<dbReference type="Gene3D" id="1.20.1070.10">
    <property type="entry name" value="Rhodopsin 7-helix transmembrane proteins"/>
    <property type="match status" value="1"/>
</dbReference>